<dbReference type="Gene3D" id="1.10.3060.10">
    <property type="entry name" value="Helical scaffold and wing domains of SecA"/>
    <property type="match status" value="1"/>
</dbReference>
<name>A0A813G1H8_POLGL</name>
<dbReference type="InterPro" id="IPR011116">
    <property type="entry name" value="SecA_Wing/Scaffold"/>
</dbReference>
<evidence type="ECO:0000259" key="1">
    <source>
        <dbReference type="Pfam" id="PF07516"/>
    </source>
</evidence>
<protein>
    <recommendedName>
        <fullName evidence="1">SecA Wing/Scaffold domain-containing protein</fullName>
    </recommendedName>
</protein>
<dbReference type="Proteomes" id="UP000654075">
    <property type="component" value="Unassembled WGS sequence"/>
</dbReference>
<sequence>VMDLVREWGADAVKFHMDVVQDMSMEDKAKEFKEYFGWDMPSLDSEMLPLEVEQLLCPNVREAIDKKEAEYLQFRPGFAVEAARIATVVTIDDEWKILLQKMDALKQTVGLAAYKGSEPLKEYQVQGFRMYQKVENKYKARSVSRWLRSKPKKPT</sequence>
<evidence type="ECO:0000313" key="2">
    <source>
        <dbReference type="EMBL" id="CAE8618730.1"/>
    </source>
</evidence>
<dbReference type="AlphaFoldDB" id="A0A813G1H8"/>
<comment type="caution">
    <text evidence="2">The sequence shown here is derived from an EMBL/GenBank/DDBJ whole genome shotgun (WGS) entry which is preliminary data.</text>
</comment>
<evidence type="ECO:0000313" key="3">
    <source>
        <dbReference type="Proteomes" id="UP000654075"/>
    </source>
</evidence>
<feature type="non-terminal residue" evidence="2">
    <location>
        <position position="155"/>
    </location>
</feature>
<dbReference type="InterPro" id="IPR036266">
    <property type="entry name" value="SecA_Wing/Scaffold_sf"/>
</dbReference>
<reference evidence="2" key="1">
    <citation type="submission" date="2021-02" db="EMBL/GenBank/DDBJ databases">
        <authorList>
            <person name="Dougan E. K."/>
            <person name="Rhodes N."/>
            <person name="Thang M."/>
            <person name="Chan C."/>
        </authorList>
    </citation>
    <scope>NUCLEOTIDE SEQUENCE</scope>
</reference>
<dbReference type="EMBL" id="CAJNNV010026650">
    <property type="protein sequence ID" value="CAE8618730.1"/>
    <property type="molecule type" value="Genomic_DNA"/>
</dbReference>
<dbReference type="GO" id="GO:0016020">
    <property type="term" value="C:membrane"/>
    <property type="evidence" value="ECO:0007669"/>
    <property type="project" value="InterPro"/>
</dbReference>
<dbReference type="GO" id="GO:0017038">
    <property type="term" value="P:protein import"/>
    <property type="evidence" value="ECO:0007669"/>
    <property type="project" value="InterPro"/>
</dbReference>
<accession>A0A813G1H8</accession>
<feature type="domain" description="SecA Wing/Scaffold" evidence="1">
    <location>
        <begin position="20"/>
        <end position="147"/>
    </location>
</feature>
<dbReference type="Pfam" id="PF07516">
    <property type="entry name" value="SecA_SW"/>
    <property type="match status" value="1"/>
</dbReference>
<dbReference type="OrthoDB" id="441468at2759"/>
<gene>
    <name evidence="2" type="ORF">PGLA1383_LOCUS36329</name>
</gene>
<dbReference type="SUPFAM" id="SSF81886">
    <property type="entry name" value="Helical scaffold and wing domains of SecA"/>
    <property type="match status" value="1"/>
</dbReference>
<proteinExistence type="predicted"/>
<organism evidence="2 3">
    <name type="scientific">Polarella glacialis</name>
    <name type="common">Dinoflagellate</name>
    <dbReference type="NCBI Taxonomy" id="89957"/>
    <lineage>
        <taxon>Eukaryota</taxon>
        <taxon>Sar</taxon>
        <taxon>Alveolata</taxon>
        <taxon>Dinophyceae</taxon>
        <taxon>Suessiales</taxon>
        <taxon>Suessiaceae</taxon>
        <taxon>Polarella</taxon>
    </lineage>
</organism>
<keyword evidence="3" id="KW-1185">Reference proteome</keyword>